<dbReference type="Gene3D" id="1.10.287.110">
    <property type="entry name" value="DnaJ domain"/>
    <property type="match status" value="1"/>
</dbReference>
<feature type="compositionally biased region" description="Low complexity" evidence="1">
    <location>
        <begin position="2832"/>
        <end position="2842"/>
    </location>
</feature>
<organism evidence="3">
    <name type="scientific">Cladocopium goreaui</name>
    <dbReference type="NCBI Taxonomy" id="2562237"/>
    <lineage>
        <taxon>Eukaryota</taxon>
        <taxon>Sar</taxon>
        <taxon>Alveolata</taxon>
        <taxon>Dinophyceae</taxon>
        <taxon>Suessiales</taxon>
        <taxon>Symbiodiniaceae</taxon>
        <taxon>Cladocopium</taxon>
    </lineage>
</organism>
<feature type="compositionally biased region" description="Pro residues" evidence="1">
    <location>
        <begin position="2805"/>
        <end position="2820"/>
    </location>
</feature>
<dbReference type="PANTHER" id="PTHR46919:SF2">
    <property type="entry name" value="SACSIN"/>
    <property type="match status" value="1"/>
</dbReference>
<reference evidence="3" key="1">
    <citation type="submission" date="2022-10" db="EMBL/GenBank/DDBJ databases">
        <authorList>
            <person name="Chen Y."/>
            <person name="Dougan E. K."/>
            <person name="Chan C."/>
            <person name="Rhodes N."/>
            <person name="Thang M."/>
        </authorList>
    </citation>
    <scope>NUCLEOTIDE SEQUENCE</scope>
</reference>
<comment type="caution">
    <text evidence="3">The sequence shown here is derived from an EMBL/GenBank/DDBJ whole genome shotgun (WGS) entry which is preliminary data.</text>
</comment>
<proteinExistence type="predicted"/>
<name>A0A9P1C1B0_9DINO</name>
<dbReference type="PANTHER" id="PTHR46919">
    <property type="entry name" value="ZINC FINGER, C3HC4 TYPE (RING FINGER) FAMILY PROTEIN"/>
    <property type="match status" value="1"/>
</dbReference>
<dbReference type="Pfam" id="PF25794">
    <property type="entry name" value="SACS"/>
    <property type="match status" value="1"/>
</dbReference>
<evidence type="ECO:0000313" key="4">
    <source>
        <dbReference type="EMBL" id="CAL4770259.1"/>
    </source>
</evidence>
<feature type="region of interest" description="Disordered" evidence="1">
    <location>
        <begin position="2582"/>
        <end position="2607"/>
    </location>
</feature>
<protein>
    <submittedName>
        <fullName evidence="4">Sacsin (DnaJ homolog subfamily C member 29) (DNAJC29)</fullName>
    </submittedName>
</protein>
<evidence type="ECO:0000313" key="5">
    <source>
        <dbReference type="Proteomes" id="UP001152797"/>
    </source>
</evidence>
<dbReference type="PROSITE" id="PS50910">
    <property type="entry name" value="HEPN"/>
    <property type="match status" value="1"/>
</dbReference>
<dbReference type="Gene3D" id="1.20.120.330">
    <property type="entry name" value="Nucleotidyltransferases domain 2"/>
    <property type="match status" value="1"/>
</dbReference>
<sequence length="2878" mass="323829">MESSFKGTIIRVPLRLAWAEESTFMPTAFSTERAKKVFQDFENQLAGGHMALFLPRLQNIELHMREPGGNLECKVSIVKDKKQTGLLDVKNYLTKFDTTEQLQEALKMDISSAPRVGEVVRMTLKCGSGEEKKTWMRIGRFFHCKSSKKSLKKLPEEVPFVCLAIPLDEPCKGLAFAHLPLPLETGLPVHLHAGFALHDNRREIWHRAADWDGQHETWADWNDYILQDVAPHVYADALKTLQASLPLEKWFGLWPRPDQTTEDFKALVAKLVNLLAAEAILRTASGEKVAPREAKLLNLPTGPLEKCREDLEMQCLKAGMKIVNLPDHVARLLTEHKAIEEKEAFSAIKEAVIERECNKQLRQRILLALMHWADGSFTRQRMNDLASLLKDTKWIHTVGGSCLAISETFDPAAKLPELDVVRRCTADLSEALKLQFKCEEVTAVWKALRQCGLKQQITWEDAMAEARHIESTHNQKLSKILFGHLEAVPAMAGDKSHCLKILHQLEWVVVHIPPSTANKKPTESGSTLASLRNVFPAGESKFVWAVESTLNEDGALLKAGRSVQREPKVLVSQLEALARAAPAYSNCARPRNPFWSMLEPPPVREAGPDAFRHIRLVLEELAQRHKDSAEQLLQRLSSLAYVPCQGAKAGSGALLFRPKYAAHTSAQGHQKLLPAFGVVHPLVHQFACATGAPNHPDAEALVDAIPCWDSELAVALCSELAEHPGVQAGFPEYLKRLKLPTNSGKFCPLETVYINDAQWKGAGGVQTLDDRISHDHGRKLGCKSVRERLKQECEDGAEDEDAFGQEADLVDQVKLILRDYSGKSDVVAEFVQNTDDFGATELTFELSNQKFDKERVVDSRCTALQGPALYILSNKELHEEDIKNMQRVGRSAKGFDFASTGRFGVGMNVMYRYSDCPQLFANGRLHFFDLTREFVAKHNEKRGKQFKQEKLEEMFPDSVQPFRSYTAQYPVVFRLPLRTRRSELGEKVDLASVENDLRDVSAQAFSMLLFAKWLKKIRFQCPQGPLAEHSVHIDDKVQARQHQEFFASLPAELGQVGKSQDKDICVTKRISSKSFKPSPTTSHRTWVVAYTLAFSQGTLRRLCIDHFNSALGGALLPLGAAAAPLDNEKSEGRICCGLPTPLRSGSRCWISAHFILQSSRKQLLLPENTSEEKQQERQWNLQLIQYPAAVSLKTVLLKCRVSVRSRQDVDTFFQLIPCQQAQPLEAELAVSTLWAAREDAIFPVLSSRDSEEFMVDWVPGPRPLLRTADLSDKLQDQLAFDGLQVASLPGDAFEVYRQVLEMLEMEEPRKLDATELCDFLAETWAGLRRSVFEIVALENTGMTVLSDPKSVLKLLQFVMPRSDPLATHRCEHLEGVPLLLTHGNDLCGFGEENVRFNTDYALLPNHRSLFIHRDAWKVFTGACGNVKPIGVRQLELDDLLPYRSEVETLALVEPAFDKSSYLRHLWNFMSNRSQGCNPFHVMESWRILPVRSHGSGNRVVPLDFATQTVALAENQQKIEMALLHAGLFLLQSGVLSSQKPFLKSKVVQSDRDVIMLLVAQKDHLVNLTETDRHDLLSHFSLLVISESSQVPAHDIRKLPLFKLASGGFTDLCREHVVHCCLHPNDKHAHALEQLMPSNAVLLSYPTKSTKPIYEFLGIQLCNGEDFMVQFIIPELPKVCADSTKAAPYLDELREFVVVEKSQKVTEAAKATAFVPNVEGRLKMAQSLIHPSKGPVAQLFANCLSADLPADWLHEPRYLAVLSRLGLKLSIPAPLLLKCAQELHSHRTSISMTEDLREKSFHLVETLAHQMAANFSEPLVKAAQLHILVTASLASDEELRKEIEKSLTLSGPRKWKHDSLRLRPFGGTAFDQCASLLWITCPVALHAYTDHKPVQLEHLIEYHATEMRSVLGAYVAPKDAPFPSLAKHMLKLCSLPHPDEEELLLPASKSRFQEELKACLEEAKRRTWTDSDLKQLSQFSDAHARCVKIVQSDAAEKPENPTILASPRRCFFFKVSESALVAADFQGHLRQADDEFRQLYEKMGVKNSPDVYDLARVTQRVAEKIQHNEEHIMADDKEVLQSCVKGFHCCVQSLGDESDESLEPLKFFLPDQDKKMEEVSKLAWLDMDCWKDRLCHPGPLRFCMFQGKEVTDAMLQSLSCAGLKPVSSLVEEIAASEVDVLDVHPESLQDTLRKFFSSPLFSQGFQAMLQSDDKYGNDCGPMSQKMVEEKLQHLVIKSVPRDFTSLLRWIDGQQVLEGSEKNTCAVLQSDQLLISDDAFNFPDRAVSDMFAAFCQMPGLVCCLKLVERPFKEVLKLAFNKGPTGIADVLRSFQIDNELDTDMCLGIGDRLPKELHKNLNYAMNVAFEVGEYVIAEQSGEFTVARVAPWNDELDGKPRAHDQRGLMRRYRVQVSKNGYETMCHHCLYKISGVSQNSGASSFQSYSICLAAGPGNDAEVVSQNHREMLNEVKAQLRDMAKMESADYKKALHRLFLRWHPDKSGNTPFNNLIFRMLKKHEVWFRNGGGDDRWLDEFGVDAEALQEDAVKTTEESEQGWEEPWAEPEPKAYRAYRRKSSQASWFQEFEEEWKSQKQPPQRQAPTKHSPPVRVWIQPEPQTWTLPRTVNESQASIWLSQAEYDLQTALHLKEASDSAGRPFSSPAVFHASQAVEKALKSAMLRTCGLTTEEFTGQEGHDLEALHLRLKGADPETEPQKLAQDQLPGTTPDMAWLKKAYLATRYPNVLGAGQIPALAYCPSDAERACHLAQQVVPWAKNLEDLPPRGEPRRKPARFWTDTEDTEEKTSRVAPAPPSGPVIQEPPPASLPASLPKRRLRQPQMPRLLRSSTPPPLAARSVKRIRRLSNTRNAQRNKRLRLQMLDHS</sequence>
<feature type="compositionally biased region" description="Basic residues" evidence="1">
    <location>
        <begin position="2851"/>
        <end position="2871"/>
    </location>
</feature>
<dbReference type="InterPro" id="IPR036890">
    <property type="entry name" value="HATPase_C_sf"/>
</dbReference>
<dbReference type="InterPro" id="IPR036869">
    <property type="entry name" value="J_dom_sf"/>
</dbReference>
<dbReference type="Proteomes" id="UP001152797">
    <property type="component" value="Unassembled WGS sequence"/>
</dbReference>
<gene>
    <name evidence="3" type="ORF">C1SCF055_LOCUS10603</name>
</gene>
<accession>A0A9P1C1B0</accession>
<evidence type="ECO:0000259" key="2">
    <source>
        <dbReference type="PROSITE" id="PS50910"/>
    </source>
</evidence>
<dbReference type="InterPro" id="IPR058210">
    <property type="entry name" value="SACS/Nov_dom"/>
</dbReference>
<feature type="compositionally biased region" description="Polar residues" evidence="1">
    <location>
        <begin position="2589"/>
        <end position="2599"/>
    </location>
</feature>
<dbReference type="Pfam" id="PF05168">
    <property type="entry name" value="HEPN"/>
    <property type="match status" value="1"/>
</dbReference>
<evidence type="ECO:0000256" key="1">
    <source>
        <dbReference type="SAM" id="MobiDB-lite"/>
    </source>
</evidence>
<feature type="domain" description="HEPN" evidence="2">
    <location>
        <begin position="2637"/>
        <end position="2766"/>
    </location>
</feature>
<dbReference type="InterPro" id="IPR007842">
    <property type="entry name" value="HEPN_dom"/>
</dbReference>
<dbReference type="EMBL" id="CAMXCT030000760">
    <property type="protein sequence ID" value="CAL4770259.1"/>
    <property type="molecule type" value="Genomic_DNA"/>
</dbReference>
<feature type="compositionally biased region" description="Basic and acidic residues" evidence="1">
    <location>
        <begin position="2773"/>
        <end position="2784"/>
    </location>
</feature>
<evidence type="ECO:0000313" key="3">
    <source>
        <dbReference type="EMBL" id="CAI3982947.1"/>
    </source>
</evidence>
<reference evidence="4 5" key="2">
    <citation type="submission" date="2024-05" db="EMBL/GenBank/DDBJ databases">
        <authorList>
            <person name="Chen Y."/>
            <person name="Shah S."/>
            <person name="Dougan E. K."/>
            <person name="Thang M."/>
            <person name="Chan C."/>
        </authorList>
    </citation>
    <scope>NUCLEOTIDE SEQUENCE [LARGE SCALE GENOMIC DNA]</scope>
</reference>
<feature type="region of interest" description="Disordered" evidence="1">
    <location>
        <begin position="2773"/>
        <end position="2878"/>
    </location>
</feature>
<dbReference type="EMBL" id="CAMXCT020000760">
    <property type="protein sequence ID" value="CAL1136322.1"/>
    <property type="molecule type" value="Genomic_DNA"/>
</dbReference>
<dbReference type="OrthoDB" id="416018at2759"/>
<dbReference type="EMBL" id="CAMXCT010000760">
    <property type="protein sequence ID" value="CAI3982947.1"/>
    <property type="molecule type" value="Genomic_DNA"/>
</dbReference>
<keyword evidence="5" id="KW-1185">Reference proteome</keyword>
<dbReference type="SUPFAM" id="SSF81593">
    <property type="entry name" value="Nucleotidyltransferase substrate binding subunit/domain"/>
    <property type="match status" value="1"/>
</dbReference>
<dbReference type="SMART" id="SM00748">
    <property type="entry name" value="HEPN"/>
    <property type="match status" value="1"/>
</dbReference>
<dbReference type="SUPFAM" id="SSF55874">
    <property type="entry name" value="ATPase domain of HSP90 chaperone/DNA topoisomerase II/histidine kinase"/>
    <property type="match status" value="1"/>
</dbReference>